<accession>A6DNW4</accession>
<dbReference type="AlphaFoldDB" id="A6DNW4"/>
<evidence type="ECO:0008006" key="3">
    <source>
        <dbReference type="Google" id="ProtNLM"/>
    </source>
</evidence>
<dbReference type="PANTHER" id="PTHR43737">
    <property type="entry name" value="BLL7424 PROTEIN"/>
    <property type="match status" value="1"/>
</dbReference>
<dbReference type="eggNOG" id="COG4102">
    <property type="taxonomic scope" value="Bacteria"/>
</dbReference>
<keyword evidence="2" id="KW-1185">Reference proteome</keyword>
<organism evidence="1 2">
    <name type="scientific">Lentisphaera araneosa HTCC2155</name>
    <dbReference type="NCBI Taxonomy" id="313628"/>
    <lineage>
        <taxon>Bacteria</taxon>
        <taxon>Pseudomonadati</taxon>
        <taxon>Lentisphaerota</taxon>
        <taxon>Lentisphaeria</taxon>
        <taxon>Lentisphaerales</taxon>
        <taxon>Lentisphaeraceae</taxon>
        <taxon>Lentisphaera</taxon>
    </lineage>
</organism>
<dbReference type="SUPFAM" id="SSF53649">
    <property type="entry name" value="Alkaline phosphatase-like"/>
    <property type="match status" value="1"/>
</dbReference>
<dbReference type="Gene3D" id="3.40.720.10">
    <property type="entry name" value="Alkaline Phosphatase, subunit A"/>
    <property type="match status" value="1"/>
</dbReference>
<dbReference type="RefSeq" id="WP_007279551.1">
    <property type="nucleotide sequence ID" value="NZ_ABCK01000014.1"/>
</dbReference>
<name>A6DNW4_9BACT</name>
<dbReference type="Pfam" id="PF07394">
    <property type="entry name" value="DUF1501"/>
    <property type="match status" value="1"/>
</dbReference>
<dbReference type="PROSITE" id="PS51318">
    <property type="entry name" value="TAT"/>
    <property type="match status" value="1"/>
</dbReference>
<reference evidence="1 2" key="1">
    <citation type="journal article" date="2010" name="J. Bacteriol.">
        <title>Genome sequence of Lentisphaera araneosa HTCC2155T, the type species of the order Lentisphaerales in the phylum Lentisphaerae.</title>
        <authorList>
            <person name="Thrash J.C."/>
            <person name="Cho J.C."/>
            <person name="Vergin K.L."/>
            <person name="Morris R.M."/>
            <person name="Giovannoni S.J."/>
        </authorList>
    </citation>
    <scope>NUCLEOTIDE SEQUENCE [LARGE SCALE GENOMIC DNA]</scope>
    <source>
        <strain evidence="1 2">HTCC2155</strain>
    </source>
</reference>
<proteinExistence type="predicted"/>
<dbReference type="EMBL" id="ABCK01000014">
    <property type="protein sequence ID" value="EDM26773.1"/>
    <property type="molecule type" value="Genomic_DNA"/>
</dbReference>
<sequence>MNRRTFLKTSGALGLSAGLPVNAHEAITPGFPNYNPKIKRVIHLCMAGGMSQLESFDNKPLLREMDGKVMPESMTKGKQLAQLQGKQLKCFGGRFDFHKHGQSGLEISDKFPHIAKHADKLCVINSMHTDQINHDPAHTVFNTGTILPGRPSMGSWINYAIGAETNDLPGYVVLVSQGGGQGQPISSRQWSNGFLPGKTQGVQFNSKGDAVHYVNSPKGVTLDHQSRLIENIAKLNKHLRTKQNDPAIETRIAQYELALKMQTSVPALTDYSKESKATLGMYGCKPGDGSYASNCLMARKLAENGVRFIQLYHRGWDHHGNLKGAFPNAAKLTDQATAALISDLEQRGMLDETLIVFGGEFGRTPMAQGTGRDHHMSAFTHVVLGGGIKGGINYGKTDEFGYEIAENPVHVRDMHATILHLFGIDHHRLSVKFQGLDSKLTGVHKAKVIKEILA</sequence>
<dbReference type="InterPro" id="IPR010869">
    <property type="entry name" value="DUF1501"/>
</dbReference>
<dbReference type="PANTHER" id="PTHR43737:SF1">
    <property type="entry name" value="DUF1501 DOMAIN-CONTAINING PROTEIN"/>
    <property type="match status" value="1"/>
</dbReference>
<gene>
    <name evidence="1" type="ORF">LNTAR_19040</name>
</gene>
<comment type="caution">
    <text evidence="1">The sequence shown here is derived from an EMBL/GenBank/DDBJ whole genome shotgun (WGS) entry which is preliminary data.</text>
</comment>
<dbReference type="NCBIfam" id="TIGR01409">
    <property type="entry name" value="TAT_signal_seq"/>
    <property type="match status" value="1"/>
</dbReference>
<dbReference type="InterPro" id="IPR019546">
    <property type="entry name" value="TAT_signal_bac_arc"/>
</dbReference>
<dbReference type="InterPro" id="IPR017850">
    <property type="entry name" value="Alkaline_phosphatase_core_sf"/>
</dbReference>
<dbReference type="Pfam" id="PF10518">
    <property type="entry name" value="TAT_signal"/>
    <property type="match status" value="1"/>
</dbReference>
<protein>
    <recommendedName>
        <fullName evidence="3">Sulfatase</fullName>
    </recommendedName>
</protein>
<dbReference type="STRING" id="313628.LNTAR_19040"/>
<dbReference type="OrthoDB" id="127333at2"/>
<evidence type="ECO:0000313" key="1">
    <source>
        <dbReference type="EMBL" id="EDM26773.1"/>
    </source>
</evidence>
<evidence type="ECO:0000313" key="2">
    <source>
        <dbReference type="Proteomes" id="UP000004947"/>
    </source>
</evidence>
<dbReference type="Proteomes" id="UP000004947">
    <property type="component" value="Unassembled WGS sequence"/>
</dbReference>
<dbReference type="InterPro" id="IPR006311">
    <property type="entry name" value="TAT_signal"/>
</dbReference>